<reference evidence="1 2" key="2">
    <citation type="journal article" date="2002" name="Nucleic Acids Res.">
        <title>Genome sequence of Oceanobacillus iheyensis isolated from the Iheya Ridge and its unexpected adaptive capabilities to extreme environments.</title>
        <authorList>
            <person name="Takami H."/>
            <person name="Takaki Y."/>
            <person name="Uchiyama I."/>
        </authorList>
    </citation>
    <scope>NUCLEOTIDE SEQUENCE [LARGE SCALE GENOMIC DNA]</scope>
    <source>
        <strain evidence="2">DSM 14371 / CIP 107618 / JCM 11309 / KCTC 3954 / HTE831</strain>
    </source>
</reference>
<sequence length="139" mass="14955">MRKLFTVFVIAVVIVGLNFSALGSVSADNCQGVSKEVTDKSEVVQVKYIYLNSCDATEAAVHVSQQSSNNTFMSGLISMIPGFQPIGLIGLLSAKLMADRGNLISIANSEGTGVKMKFERDLGHKDTSHLWLFDGIVSQ</sequence>
<organism evidence="1 2">
    <name type="scientific">Oceanobacillus iheyensis (strain DSM 14371 / CIP 107618 / JCM 11309 / KCTC 3954 / HTE831)</name>
    <dbReference type="NCBI Taxonomy" id="221109"/>
    <lineage>
        <taxon>Bacteria</taxon>
        <taxon>Bacillati</taxon>
        <taxon>Bacillota</taxon>
        <taxon>Bacilli</taxon>
        <taxon>Bacillales</taxon>
        <taxon>Bacillaceae</taxon>
        <taxon>Oceanobacillus</taxon>
    </lineage>
</organism>
<dbReference type="AlphaFoldDB" id="Q8EQP9"/>
<evidence type="ECO:0000313" key="2">
    <source>
        <dbReference type="Proteomes" id="UP000000822"/>
    </source>
</evidence>
<dbReference type="RefSeq" id="WP_011066046.1">
    <property type="nucleotide sequence ID" value="NC_004193.1"/>
</dbReference>
<reference evidence="1 2" key="1">
    <citation type="journal article" date="2001" name="FEMS Microbiol. Lett.">
        <title>Oceanobacillus iheyensis gen. nov., sp. nov., a deep-sea extremely halotolerant and alkaliphilic species isolated from a depth of 1050 m on the Iheya Ridge.</title>
        <authorList>
            <person name="Lu J."/>
            <person name="Nogi Y."/>
            <person name="Takami H."/>
        </authorList>
    </citation>
    <scope>NUCLEOTIDE SEQUENCE [LARGE SCALE GENOMIC DNA]</scope>
    <source>
        <strain evidence="2">DSM 14371 / CIP 107618 / JCM 11309 / KCTC 3954 / HTE831</strain>
    </source>
</reference>
<dbReference type="EMBL" id="BA000028">
    <property type="protein sequence ID" value="BAC13601.1"/>
    <property type="molecule type" value="Genomic_DNA"/>
</dbReference>
<name>Q8EQP9_OCEIH</name>
<protein>
    <submittedName>
        <fullName evidence="1">Uncharacterized protein</fullName>
    </submittedName>
</protein>
<keyword evidence="2" id="KW-1185">Reference proteome</keyword>
<dbReference type="HOGENOM" id="CLU_1843073_0_0_9"/>
<proteinExistence type="predicted"/>
<dbReference type="Proteomes" id="UP000000822">
    <property type="component" value="Chromosome"/>
</dbReference>
<dbReference type="KEGG" id="oih:OB1645"/>
<gene>
    <name evidence="1" type="ordered locus">OB1645</name>
</gene>
<accession>Q8EQP9</accession>
<evidence type="ECO:0000313" key="1">
    <source>
        <dbReference type="EMBL" id="BAC13601.1"/>
    </source>
</evidence>